<organism evidence="2 3">
    <name type="scientific">Leptidea sinapis</name>
    <dbReference type="NCBI Taxonomy" id="189913"/>
    <lineage>
        <taxon>Eukaryota</taxon>
        <taxon>Metazoa</taxon>
        <taxon>Ecdysozoa</taxon>
        <taxon>Arthropoda</taxon>
        <taxon>Hexapoda</taxon>
        <taxon>Insecta</taxon>
        <taxon>Pterygota</taxon>
        <taxon>Neoptera</taxon>
        <taxon>Endopterygota</taxon>
        <taxon>Lepidoptera</taxon>
        <taxon>Glossata</taxon>
        <taxon>Ditrysia</taxon>
        <taxon>Papilionoidea</taxon>
        <taxon>Pieridae</taxon>
        <taxon>Dismorphiinae</taxon>
        <taxon>Leptidea</taxon>
    </lineage>
</organism>
<evidence type="ECO:0000313" key="3">
    <source>
        <dbReference type="Proteomes" id="UP000324832"/>
    </source>
</evidence>
<proteinExistence type="predicted"/>
<dbReference type="AlphaFoldDB" id="A0A5E4PU60"/>
<feature type="region of interest" description="Disordered" evidence="1">
    <location>
        <begin position="105"/>
        <end position="161"/>
    </location>
</feature>
<dbReference type="EMBL" id="FZQP02000437">
    <property type="protein sequence ID" value="VVC88961.1"/>
    <property type="molecule type" value="Genomic_DNA"/>
</dbReference>
<evidence type="ECO:0000313" key="2">
    <source>
        <dbReference type="EMBL" id="VVC88961.1"/>
    </source>
</evidence>
<evidence type="ECO:0000256" key="1">
    <source>
        <dbReference type="SAM" id="MobiDB-lite"/>
    </source>
</evidence>
<keyword evidence="3" id="KW-1185">Reference proteome</keyword>
<reference evidence="2 3" key="1">
    <citation type="submission" date="2017-07" db="EMBL/GenBank/DDBJ databases">
        <authorList>
            <person name="Talla V."/>
            <person name="Backstrom N."/>
        </authorList>
    </citation>
    <scope>NUCLEOTIDE SEQUENCE [LARGE SCALE GENOMIC DNA]</scope>
</reference>
<name>A0A5E4PU60_9NEOP</name>
<protein>
    <submittedName>
        <fullName evidence="2">Uncharacterized protein</fullName>
    </submittedName>
</protein>
<feature type="compositionally biased region" description="Polar residues" evidence="1">
    <location>
        <begin position="137"/>
        <end position="158"/>
    </location>
</feature>
<accession>A0A5E4PU60</accession>
<sequence length="270" mass="30283">MHYLWQTPVRPYTPVATLATRTAEVGLPWVDNSPATCQPPEKDSPRTSAEITTVLIASLPASSLKLTASFHDFLKLGEPLLKHFERQRCIGQPLTMIQECAKRFLTQEPSPSPSPKVVESNENSDRECEFEEFSPDDSPNVTKKSLSTAGFRNNTDNPSARPMALRATQSLTGTVDELKLCGNFQMINLNSRVNMTQTPKAAPICPCGCLLRPAITGPFRTREKNTYALHVVSPEVLTHHGYNFEPTQIAMFWKKDCRMFLWKGRSKRNC</sequence>
<gene>
    <name evidence="2" type="ORF">LSINAPIS_LOCUS2207</name>
</gene>
<dbReference type="Proteomes" id="UP000324832">
    <property type="component" value="Unassembled WGS sequence"/>
</dbReference>